<comment type="caution">
    <text evidence="1">The sequence shown here is derived from an EMBL/GenBank/DDBJ whole genome shotgun (WGS) entry which is preliminary data.</text>
</comment>
<keyword evidence="2" id="KW-1185">Reference proteome</keyword>
<proteinExistence type="predicted"/>
<reference evidence="1 2" key="1">
    <citation type="submission" date="2013-06" db="EMBL/GenBank/DDBJ databases">
        <title>Draft genome sequence of Thauera terpenica.</title>
        <authorList>
            <person name="Liu B."/>
            <person name="Frostegard A.H."/>
            <person name="Shapleigh J.P."/>
        </authorList>
    </citation>
    <scope>NUCLEOTIDE SEQUENCE [LARGE SCALE GENOMIC DNA]</scope>
    <source>
        <strain evidence="1 2">58Eu</strain>
    </source>
</reference>
<name>S9ZBQ4_9RHOO</name>
<evidence type="ECO:0000313" key="1">
    <source>
        <dbReference type="EMBL" id="EPZ14665.1"/>
    </source>
</evidence>
<dbReference type="Proteomes" id="UP000015455">
    <property type="component" value="Unassembled WGS sequence"/>
</dbReference>
<dbReference type="STRING" id="1348657.M622_17930"/>
<dbReference type="EMBL" id="ATJV01000072">
    <property type="protein sequence ID" value="EPZ14665.1"/>
    <property type="molecule type" value="Genomic_DNA"/>
</dbReference>
<accession>S9ZBQ4</accession>
<dbReference type="AlphaFoldDB" id="S9ZBQ4"/>
<gene>
    <name evidence="1" type="ORF">M622_17930</name>
</gene>
<sequence>MMRPGIQLEQRWAEWQRRLRRARIMQLRLGAPSLQSGFIFHEEIDHDTG</sequence>
<protein>
    <submittedName>
        <fullName evidence="1">Uncharacterized protein</fullName>
    </submittedName>
</protein>
<evidence type="ECO:0000313" key="2">
    <source>
        <dbReference type="Proteomes" id="UP000015455"/>
    </source>
</evidence>
<organism evidence="1 2">
    <name type="scientific">Thauera terpenica 58Eu</name>
    <dbReference type="NCBI Taxonomy" id="1348657"/>
    <lineage>
        <taxon>Bacteria</taxon>
        <taxon>Pseudomonadati</taxon>
        <taxon>Pseudomonadota</taxon>
        <taxon>Betaproteobacteria</taxon>
        <taxon>Rhodocyclales</taxon>
        <taxon>Zoogloeaceae</taxon>
        <taxon>Thauera</taxon>
    </lineage>
</organism>